<dbReference type="OrthoDB" id="9811423at2"/>
<dbReference type="AlphaFoldDB" id="A0A518RGR8"/>
<keyword evidence="2" id="KW-1185">Reference proteome</keyword>
<proteinExistence type="predicted"/>
<dbReference type="PANTHER" id="PTHR35175:SF2">
    <property type="entry name" value="DUF1289 DOMAIN-CONTAINING PROTEIN"/>
    <property type="match status" value="1"/>
</dbReference>
<protein>
    <submittedName>
        <fullName evidence="1">DUF1289 domain-containing protein</fullName>
    </submittedName>
</protein>
<dbReference type="PANTHER" id="PTHR35175">
    <property type="entry name" value="DUF1289 DOMAIN-CONTAINING PROTEIN"/>
    <property type="match status" value="1"/>
</dbReference>
<accession>A0A518RGR8</accession>
<evidence type="ECO:0000313" key="1">
    <source>
        <dbReference type="EMBL" id="QDX26657.1"/>
    </source>
</evidence>
<dbReference type="Proteomes" id="UP000318055">
    <property type="component" value="Chromosome"/>
</dbReference>
<name>A0A518RGR8_9SPHN</name>
<sequence>MAEDEDDFLDFTPIPAVASPCIGVCRIGQDDVCQGCRRTLEEIADWSIASDDRRRAILARIAGG</sequence>
<gene>
    <name evidence="1" type="ORF">FPZ54_11925</name>
</gene>
<organism evidence="1 2">
    <name type="scientific">Sphingomonas suaedae</name>
    <dbReference type="NCBI Taxonomy" id="2599297"/>
    <lineage>
        <taxon>Bacteria</taxon>
        <taxon>Pseudomonadati</taxon>
        <taxon>Pseudomonadota</taxon>
        <taxon>Alphaproteobacteria</taxon>
        <taxon>Sphingomonadales</taxon>
        <taxon>Sphingomonadaceae</taxon>
        <taxon>Sphingomonas</taxon>
    </lineage>
</organism>
<dbReference type="Pfam" id="PF06945">
    <property type="entry name" value="DUF1289"/>
    <property type="match status" value="1"/>
</dbReference>
<dbReference type="InterPro" id="IPR010710">
    <property type="entry name" value="DUF1289"/>
</dbReference>
<dbReference type="KEGG" id="ssua:FPZ54_11925"/>
<reference evidence="1 2" key="1">
    <citation type="submission" date="2019-07" db="EMBL/GenBank/DDBJ databases">
        <title>Sphingomonas alkalisoli sp. nov., isolated from rhizosphere soil of Suaedae salsa.</title>
        <authorList>
            <person name="Zhang H."/>
            <person name="Xu L."/>
            <person name="Zhang J.-X."/>
            <person name="Sun J.-Q."/>
        </authorList>
    </citation>
    <scope>NUCLEOTIDE SEQUENCE [LARGE SCALE GENOMIC DNA]</scope>
    <source>
        <strain evidence="1 2">XS-10</strain>
    </source>
</reference>
<dbReference type="EMBL" id="CP042239">
    <property type="protein sequence ID" value="QDX26657.1"/>
    <property type="molecule type" value="Genomic_DNA"/>
</dbReference>
<evidence type="ECO:0000313" key="2">
    <source>
        <dbReference type="Proteomes" id="UP000318055"/>
    </source>
</evidence>
<dbReference type="RefSeq" id="WP_145847494.1">
    <property type="nucleotide sequence ID" value="NZ_CP042239.1"/>
</dbReference>